<evidence type="ECO:0000313" key="1">
    <source>
        <dbReference type="EMBL" id="GBM29425.1"/>
    </source>
</evidence>
<reference evidence="1 2" key="1">
    <citation type="journal article" date="2019" name="Sci. Rep.">
        <title>Orb-weaving spider Araneus ventricosus genome elucidates the spidroin gene catalogue.</title>
        <authorList>
            <person name="Kono N."/>
            <person name="Nakamura H."/>
            <person name="Ohtoshi R."/>
            <person name="Moran D.A.P."/>
            <person name="Shinohara A."/>
            <person name="Yoshida Y."/>
            <person name="Fujiwara M."/>
            <person name="Mori M."/>
            <person name="Tomita M."/>
            <person name="Arakawa K."/>
        </authorList>
    </citation>
    <scope>NUCLEOTIDE SEQUENCE [LARGE SCALE GENOMIC DNA]</scope>
</reference>
<evidence type="ECO:0000313" key="2">
    <source>
        <dbReference type="Proteomes" id="UP000499080"/>
    </source>
</evidence>
<keyword evidence="2" id="KW-1185">Reference proteome</keyword>
<accession>A0A4Y2ENE8</accession>
<organism evidence="1 2">
    <name type="scientific">Araneus ventricosus</name>
    <name type="common">Orbweaver spider</name>
    <name type="synonym">Epeira ventricosa</name>
    <dbReference type="NCBI Taxonomy" id="182803"/>
    <lineage>
        <taxon>Eukaryota</taxon>
        <taxon>Metazoa</taxon>
        <taxon>Ecdysozoa</taxon>
        <taxon>Arthropoda</taxon>
        <taxon>Chelicerata</taxon>
        <taxon>Arachnida</taxon>
        <taxon>Araneae</taxon>
        <taxon>Araneomorphae</taxon>
        <taxon>Entelegynae</taxon>
        <taxon>Araneoidea</taxon>
        <taxon>Araneidae</taxon>
        <taxon>Araneus</taxon>
    </lineage>
</organism>
<proteinExistence type="predicted"/>
<dbReference type="AlphaFoldDB" id="A0A4Y2ENE8"/>
<dbReference type="Proteomes" id="UP000499080">
    <property type="component" value="Unassembled WGS sequence"/>
</dbReference>
<protein>
    <submittedName>
        <fullName evidence="1">Uncharacterized protein</fullName>
    </submittedName>
</protein>
<dbReference type="EMBL" id="BGPR01000636">
    <property type="protein sequence ID" value="GBM29425.1"/>
    <property type="molecule type" value="Genomic_DNA"/>
</dbReference>
<gene>
    <name evidence="1" type="ORF">AVEN_143908_1</name>
</gene>
<comment type="caution">
    <text evidence="1">The sequence shown here is derived from an EMBL/GenBank/DDBJ whole genome shotgun (WGS) entry which is preliminary data.</text>
</comment>
<sequence length="91" mass="10167">MRSHLITKRTLASPGSTIMVGLCYLLHLPPSGGVGPWTVMAIRTLASVLELLQRLSFTGPWMSREDRSNTAYGYGYLNPPGRYHEYVDDKP</sequence>
<name>A0A4Y2ENE8_ARAVE</name>